<dbReference type="AlphaFoldDB" id="A4VFL3"/>
<organism evidence="18 19">
    <name type="scientific">Stutzerimonas stutzeri (strain A1501)</name>
    <name type="common">Pseudomonas stutzeri</name>
    <dbReference type="NCBI Taxonomy" id="379731"/>
    <lineage>
        <taxon>Bacteria</taxon>
        <taxon>Pseudomonadati</taxon>
        <taxon>Pseudomonadota</taxon>
        <taxon>Gammaproteobacteria</taxon>
        <taxon>Pseudomonadales</taxon>
        <taxon>Pseudomonadaceae</taxon>
        <taxon>Stutzerimonas</taxon>
    </lineage>
</organism>
<dbReference type="InterPro" id="IPR036097">
    <property type="entry name" value="HisK_dim/P_sf"/>
</dbReference>
<dbReference type="PANTHER" id="PTHR43047">
    <property type="entry name" value="TWO-COMPONENT HISTIDINE PROTEIN KINASE"/>
    <property type="match status" value="1"/>
</dbReference>
<dbReference type="eggNOG" id="COG5002">
    <property type="taxonomic scope" value="Bacteria"/>
</dbReference>
<feature type="domain" description="PAS" evidence="16">
    <location>
        <begin position="422"/>
        <end position="477"/>
    </location>
</feature>
<evidence type="ECO:0000256" key="3">
    <source>
        <dbReference type="ARBA" id="ARBA00012438"/>
    </source>
</evidence>
<dbReference type="PRINTS" id="PR00344">
    <property type="entry name" value="BCTRLSENSOR"/>
</dbReference>
<proteinExistence type="predicted"/>
<dbReference type="InterPro" id="IPR001610">
    <property type="entry name" value="PAC"/>
</dbReference>
<evidence type="ECO:0000259" key="16">
    <source>
        <dbReference type="PROSITE" id="PS50112"/>
    </source>
</evidence>
<evidence type="ECO:0000256" key="12">
    <source>
        <dbReference type="ARBA" id="ARBA00059827"/>
    </source>
</evidence>
<evidence type="ECO:0000256" key="7">
    <source>
        <dbReference type="ARBA" id="ARBA00022741"/>
    </source>
</evidence>
<keyword evidence="9" id="KW-0067">ATP-binding</keyword>
<evidence type="ECO:0000256" key="4">
    <source>
        <dbReference type="ARBA" id="ARBA00022475"/>
    </source>
</evidence>
<evidence type="ECO:0000256" key="14">
    <source>
        <dbReference type="SAM" id="Phobius"/>
    </source>
</evidence>
<dbReference type="GO" id="GO:0005886">
    <property type="term" value="C:plasma membrane"/>
    <property type="evidence" value="ECO:0007669"/>
    <property type="project" value="UniProtKB-SubCell"/>
</dbReference>
<dbReference type="InterPro" id="IPR005467">
    <property type="entry name" value="His_kinase_dom"/>
</dbReference>
<dbReference type="SMART" id="SM00091">
    <property type="entry name" value="PAS"/>
    <property type="match status" value="3"/>
</dbReference>
<dbReference type="InterPro" id="IPR013655">
    <property type="entry name" value="PAS_fold_3"/>
</dbReference>
<dbReference type="Pfam" id="PF00989">
    <property type="entry name" value="PAS"/>
    <property type="match status" value="1"/>
</dbReference>
<evidence type="ECO:0000256" key="2">
    <source>
        <dbReference type="ARBA" id="ARBA00004236"/>
    </source>
</evidence>
<dbReference type="PANTHER" id="PTHR43047:SF72">
    <property type="entry name" value="OSMOSENSING HISTIDINE PROTEIN KINASE SLN1"/>
    <property type="match status" value="1"/>
</dbReference>
<accession>A4VFL3</accession>
<comment type="catalytic activity">
    <reaction evidence="1">
        <text>ATP + protein L-histidine = ADP + protein N-phospho-L-histidine.</text>
        <dbReference type="EC" id="2.7.13.3"/>
    </reaction>
</comment>
<dbReference type="InterPro" id="IPR004358">
    <property type="entry name" value="Sig_transdc_His_kin-like_C"/>
</dbReference>
<evidence type="ECO:0000256" key="5">
    <source>
        <dbReference type="ARBA" id="ARBA00022553"/>
    </source>
</evidence>
<dbReference type="Gene3D" id="3.30.565.10">
    <property type="entry name" value="Histidine kinase-like ATPase, C-terminal domain"/>
    <property type="match status" value="1"/>
</dbReference>
<reference evidence="18 19" key="1">
    <citation type="journal article" date="2008" name="Proc. Natl. Acad. Sci. U.S.A.">
        <title>Nitrogen fixation island and rhizosphere competence traits in the genome of root-associated Pseudomonas stutzeri A1501.</title>
        <authorList>
            <person name="Yan Y."/>
            <person name="Yang J."/>
            <person name="Dou Y."/>
            <person name="Chen M."/>
            <person name="Ping S."/>
            <person name="Peng J."/>
            <person name="Lu W."/>
            <person name="Zhang W."/>
            <person name="Yao Z."/>
            <person name="Li H."/>
            <person name="Liu W."/>
            <person name="He S."/>
            <person name="Geng L."/>
            <person name="Zhang X."/>
            <person name="Yang F."/>
            <person name="Yu H."/>
            <person name="Zhan Y."/>
            <person name="Li D."/>
            <person name="Lin Z."/>
            <person name="Wang Y."/>
            <person name="Elmerich C."/>
            <person name="Lin M."/>
            <person name="Jin Q."/>
        </authorList>
    </citation>
    <scope>NUCLEOTIDE SEQUENCE [LARGE SCALE GENOMIC DNA]</scope>
    <source>
        <strain evidence="18 19">A1501</strain>
    </source>
</reference>
<evidence type="ECO:0000256" key="8">
    <source>
        <dbReference type="ARBA" id="ARBA00022777"/>
    </source>
</evidence>
<dbReference type="InterPro" id="IPR035965">
    <property type="entry name" value="PAS-like_dom_sf"/>
</dbReference>
<gene>
    <name evidence="18" type="ordered locus">PST_0056</name>
</gene>
<dbReference type="FunFam" id="3.30.450.20:FF:000060">
    <property type="entry name" value="Sensor protein FixL"/>
    <property type="match status" value="1"/>
</dbReference>
<evidence type="ECO:0000259" key="15">
    <source>
        <dbReference type="PROSITE" id="PS50109"/>
    </source>
</evidence>
<dbReference type="SUPFAM" id="SSF55874">
    <property type="entry name" value="ATPase domain of HSP90 chaperone/DNA topoisomerase II/histidine kinase"/>
    <property type="match status" value="1"/>
</dbReference>
<keyword evidence="6" id="KW-0808">Transferase</keyword>
<dbReference type="NCBIfam" id="TIGR00229">
    <property type="entry name" value="sensory_box"/>
    <property type="match status" value="1"/>
</dbReference>
<dbReference type="InterPro" id="IPR036890">
    <property type="entry name" value="HATPase_C_sf"/>
</dbReference>
<dbReference type="SMART" id="SM00387">
    <property type="entry name" value="HATPase_c"/>
    <property type="match status" value="1"/>
</dbReference>
<dbReference type="GO" id="GO:0009927">
    <property type="term" value="F:histidine phosphotransfer kinase activity"/>
    <property type="evidence" value="ECO:0007669"/>
    <property type="project" value="TreeGrafter"/>
</dbReference>
<feature type="transmembrane region" description="Helical" evidence="14">
    <location>
        <begin position="354"/>
        <end position="376"/>
    </location>
</feature>
<dbReference type="Pfam" id="PF00512">
    <property type="entry name" value="HisKA"/>
    <property type="match status" value="1"/>
</dbReference>
<keyword evidence="8" id="KW-0418">Kinase</keyword>
<keyword evidence="14" id="KW-0812">Transmembrane</keyword>
<comment type="subcellular location">
    <subcellularLocation>
        <location evidence="2">Cell membrane</location>
    </subcellularLocation>
</comment>
<evidence type="ECO:0000256" key="10">
    <source>
        <dbReference type="ARBA" id="ARBA00023012"/>
    </source>
</evidence>
<dbReference type="GO" id="GO:0006355">
    <property type="term" value="P:regulation of DNA-templated transcription"/>
    <property type="evidence" value="ECO:0007669"/>
    <property type="project" value="InterPro"/>
</dbReference>
<dbReference type="GO" id="GO:0005524">
    <property type="term" value="F:ATP binding"/>
    <property type="evidence" value="ECO:0007669"/>
    <property type="project" value="UniProtKB-KW"/>
</dbReference>
<evidence type="ECO:0000259" key="17">
    <source>
        <dbReference type="PROSITE" id="PS50113"/>
    </source>
</evidence>
<dbReference type="EMBL" id="CP000304">
    <property type="protein sequence ID" value="ABP77764.1"/>
    <property type="molecule type" value="Genomic_DNA"/>
</dbReference>
<dbReference type="SMART" id="SM00086">
    <property type="entry name" value="PAC"/>
    <property type="match status" value="3"/>
</dbReference>
<keyword evidence="10" id="KW-0902">Two-component regulatory system</keyword>
<dbReference type="CDD" id="cd00130">
    <property type="entry name" value="PAS"/>
    <property type="match status" value="3"/>
</dbReference>
<protein>
    <recommendedName>
        <fullName evidence="13">Sensor protein FixL</fullName>
        <ecNumber evidence="3">2.7.13.3</ecNumber>
    </recommendedName>
</protein>
<dbReference type="HOGENOM" id="CLU_301255_0_0_6"/>
<name>A4VFL3_STUS1</name>
<evidence type="ECO:0000256" key="13">
    <source>
        <dbReference type="ARBA" id="ARBA00070616"/>
    </source>
</evidence>
<dbReference type="EC" id="2.7.13.3" evidence="3"/>
<keyword evidence="14" id="KW-1133">Transmembrane helix</keyword>
<evidence type="ECO:0000313" key="19">
    <source>
        <dbReference type="Proteomes" id="UP000000233"/>
    </source>
</evidence>
<dbReference type="Proteomes" id="UP000000233">
    <property type="component" value="Chromosome"/>
</dbReference>
<dbReference type="KEGG" id="psa:PST_0056"/>
<dbReference type="GO" id="GO:0000155">
    <property type="term" value="F:phosphorelay sensor kinase activity"/>
    <property type="evidence" value="ECO:0007669"/>
    <property type="project" value="InterPro"/>
</dbReference>
<evidence type="ECO:0000256" key="11">
    <source>
        <dbReference type="ARBA" id="ARBA00023136"/>
    </source>
</evidence>
<dbReference type="PROSITE" id="PS50109">
    <property type="entry name" value="HIS_KIN"/>
    <property type="match status" value="1"/>
</dbReference>
<dbReference type="Gene3D" id="1.10.287.130">
    <property type="match status" value="1"/>
</dbReference>
<feature type="transmembrane region" description="Helical" evidence="14">
    <location>
        <begin position="36"/>
        <end position="54"/>
    </location>
</feature>
<dbReference type="PROSITE" id="PS50113">
    <property type="entry name" value="PAC"/>
    <property type="match status" value="1"/>
</dbReference>
<dbReference type="InterPro" id="IPR000014">
    <property type="entry name" value="PAS"/>
</dbReference>
<feature type="domain" description="PAC" evidence="17">
    <location>
        <begin position="734"/>
        <end position="784"/>
    </location>
</feature>
<dbReference type="InterPro" id="IPR000700">
    <property type="entry name" value="PAS-assoc_C"/>
</dbReference>
<feature type="domain" description="PAS" evidence="16">
    <location>
        <begin position="531"/>
        <end position="607"/>
    </location>
</feature>
<dbReference type="InterPro" id="IPR003594">
    <property type="entry name" value="HATPase_dom"/>
</dbReference>
<dbReference type="SUPFAM" id="SSF47384">
    <property type="entry name" value="Homodimeric domain of signal transducing histidine kinase"/>
    <property type="match status" value="1"/>
</dbReference>
<dbReference type="CDD" id="cd00082">
    <property type="entry name" value="HisKA"/>
    <property type="match status" value="1"/>
</dbReference>
<dbReference type="SUPFAM" id="SSF55785">
    <property type="entry name" value="PYP-like sensor domain (PAS domain)"/>
    <property type="match status" value="3"/>
</dbReference>
<dbReference type="FunFam" id="3.30.565.10:FF:000023">
    <property type="entry name" value="PAS domain-containing sensor histidine kinase"/>
    <property type="match status" value="1"/>
</dbReference>
<evidence type="ECO:0000313" key="18">
    <source>
        <dbReference type="EMBL" id="ABP77764.1"/>
    </source>
</evidence>
<keyword evidence="4" id="KW-1003">Cell membrane</keyword>
<dbReference type="Gene3D" id="3.30.450.20">
    <property type="entry name" value="PAS domain"/>
    <property type="match status" value="4"/>
</dbReference>
<feature type="domain" description="PAS" evidence="16">
    <location>
        <begin position="657"/>
        <end position="727"/>
    </location>
</feature>
<evidence type="ECO:0000256" key="1">
    <source>
        <dbReference type="ARBA" id="ARBA00000085"/>
    </source>
</evidence>
<dbReference type="CDD" id="cd16922">
    <property type="entry name" value="HATPase_EvgS-ArcB-TorS-like"/>
    <property type="match status" value="1"/>
</dbReference>
<dbReference type="PROSITE" id="PS50112">
    <property type="entry name" value="PAS"/>
    <property type="match status" value="3"/>
</dbReference>
<dbReference type="SMART" id="SM00388">
    <property type="entry name" value="HisKA"/>
    <property type="match status" value="1"/>
</dbReference>
<keyword evidence="11 14" id="KW-0472">Membrane</keyword>
<evidence type="ECO:0000256" key="6">
    <source>
        <dbReference type="ARBA" id="ARBA00022679"/>
    </source>
</evidence>
<feature type="domain" description="Histidine kinase" evidence="15">
    <location>
        <begin position="788"/>
        <end position="1006"/>
    </location>
</feature>
<keyword evidence="7" id="KW-0547">Nucleotide-binding</keyword>
<keyword evidence="5" id="KW-0597">Phosphoprotein</keyword>
<keyword evidence="19" id="KW-1185">Reference proteome</keyword>
<dbReference type="Pfam" id="PF02518">
    <property type="entry name" value="HATPase_c"/>
    <property type="match status" value="1"/>
</dbReference>
<evidence type="ECO:0000256" key="9">
    <source>
        <dbReference type="ARBA" id="ARBA00022840"/>
    </source>
</evidence>
<dbReference type="InterPro" id="IPR013767">
    <property type="entry name" value="PAS_fold"/>
</dbReference>
<dbReference type="InterPro" id="IPR003661">
    <property type="entry name" value="HisK_dim/P_dom"/>
</dbReference>
<comment type="function">
    <text evidence="12">Putative oxygen sensor; modulates the activity of FixJ, a transcriptional activator of nitrogen fixation fixK gene. FixL probably acts as a kinase that phosphorylates FixJ.</text>
</comment>
<dbReference type="Pfam" id="PF08447">
    <property type="entry name" value="PAS_3"/>
    <property type="match status" value="2"/>
</dbReference>
<sequence>MPWKVAAHAYVVRRAQHLAPMAGTRMNSADLSTPRWIFGLGSLLLVLLFGSLAFNDYRARDVAWHLEIETHGELQSLALQSAQLNQRRQADMVATALAGNAEVLRQMRLIDAALRDGRSLDDPRLERSRQRLRAALTPAWRSMQRHQALQLQLFWGDAGVTVLRMQQSERFGDTQAAQRPMLQRVLRDGIEQFGLEVDALGASSRAIVPLRAVDRQDSEVIGALEVGYNVLPELPDLSAQLAAGLALIVNREALQASQTTPPSGVQLSEGSDWLLIGHSATQVLHWAQAGVLPEPGSGKGSRLLDADGRSYILNQIPLHDEQQAEPSTPPLAAALAWRDISAMQGEHLQAERRLLIKWGLAWLVAEALLLVLAFLLQRRISVQQQYQFAQQQQNRRRQRLLDRAQKIASLLPGMVFQLKRFANGRYAFLYASEGARELYGIEPQRLLEDAAQALVHVHPQDLPRLHRALLRLAVHPGSGAVEFRIQHPQRGLLWAEGRASAERLADGTVLWHGFVTEITELMEATRALQKSESRFRAMVGNLPGVVYRCRNDGRRRMSYLSEGIERLTGYPASDFVGDRVRSYGSLIHPDDQAQAEQSPAQDSFERIYRITNAEGRTVYVREKARVLRERDDPVGWCDGFIWDVTDQALAKQEMEERERYLSMLIDNVIDAIIIIDGRGIIETFNHAAEQIFGYRSDEVIGRNLSMLMPEPDRSAHDGYLDHYTRRGTSRALEQNRELTALRRNGETFTIELRVSQISHHGERRFIGLVRDITERKRIERMKSELVSIVSHELRTPLTSISGALGLIVGGALGEPSPTMLQMLTIAHQNSLRLGRLVDDLLDMDKLVAGKMTLQLHGHSLVRQMQLATEANQGYAAKHGVYLQLEPLPTLQLIADDDRLQQVLANLISNAVKFSPEGGTVSLGAQQRGAWVRIWVRDQGPGIAPEFHARIFQKFSQADSSDTRQKGGTGLGLAISKELIEHMHGRIGFDSEPGHGACFWCELPLAPAATDQP</sequence>